<evidence type="ECO:0000259" key="11">
    <source>
        <dbReference type="Pfam" id="PF07730"/>
    </source>
</evidence>
<dbReference type="RefSeq" id="WP_239167830.1">
    <property type="nucleotide sequence ID" value="NZ_BAAALC010000023.1"/>
</dbReference>
<dbReference type="SUPFAM" id="SSF55874">
    <property type="entry name" value="ATPase domain of HSP90 chaperone/DNA topoisomerase II/histidine kinase"/>
    <property type="match status" value="1"/>
</dbReference>
<organism evidence="12 13">
    <name type="scientific">Catellatospora coxensis</name>
    <dbReference type="NCBI Taxonomy" id="310354"/>
    <lineage>
        <taxon>Bacteria</taxon>
        <taxon>Bacillati</taxon>
        <taxon>Actinomycetota</taxon>
        <taxon>Actinomycetes</taxon>
        <taxon>Micromonosporales</taxon>
        <taxon>Micromonosporaceae</taxon>
        <taxon>Catellatospora</taxon>
    </lineage>
</organism>
<feature type="transmembrane region" description="Helical" evidence="9">
    <location>
        <begin position="71"/>
        <end position="88"/>
    </location>
</feature>
<evidence type="ECO:0000256" key="3">
    <source>
        <dbReference type="ARBA" id="ARBA00022553"/>
    </source>
</evidence>
<evidence type="ECO:0000256" key="4">
    <source>
        <dbReference type="ARBA" id="ARBA00022679"/>
    </source>
</evidence>
<evidence type="ECO:0000256" key="5">
    <source>
        <dbReference type="ARBA" id="ARBA00022741"/>
    </source>
</evidence>
<dbReference type="EMBL" id="BONI01000072">
    <property type="protein sequence ID" value="GIG09761.1"/>
    <property type="molecule type" value="Genomic_DNA"/>
</dbReference>
<keyword evidence="3" id="KW-0597">Phosphoprotein</keyword>
<proteinExistence type="predicted"/>
<gene>
    <name evidence="12" type="ORF">Cco03nite_64610</name>
</gene>
<dbReference type="AlphaFoldDB" id="A0A8J3PCA8"/>
<keyword evidence="4" id="KW-0808">Transferase</keyword>
<evidence type="ECO:0000259" key="10">
    <source>
        <dbReference type="Pfam" id="PF02518"/>
    </source>
</evidence>
<feature type="domain" description="Signal transduction histidine kinase subgroup 3 dimerisation and phosphoacceptor" evidence="11">
    <location>
        <begin position="204"/>
        <end position="269"/>
    </location>
</feature>
<accession>A0A8J3PCA8</accession>
<dbReference type="Pfam" id="PF02518">
    <property type="entry name" value="HATPase_c"/>
    <property type="match status" value="1"/>
</dbReference>
<feature type="domain" description="Histidine kinase/HSP90-like ATPase" evidence="10">
    <location>
        <begin position="317"/>
        <end position="415"/>
    </location>
</feature>
<comment type="caution">
    <text evidence="12">The sequence shown here is derived from an EMBL/GenBank/DDBJ whole genome shotgun (WGS) entry which is preliminary data.</text>
</comment>
<keyword evidence="6 12" id="KW-0418">Kinase</keyword>
<dbReference type="GO" id="GO:0046983">
    <property type="term" value="F:protein dimerization activity"/>
    <property type="evidence" value="ECO:0007669"/>
    <property type="project" value="InterPro"/>
</dbReference>
<name>A0A8J3PCA8_9ACTN</name>
<feature type="transmembrane region" description="Helical" evidence="9">
    <location>
        <begin position="51"/>
        <end position="66"/>
    </location>
</feature>
<reference evidence="12 13" key="1">
    <citation type="submission" date="2021-01" db="EMBL/GenBank/DDBJ databases">
        <title>Whole genome shotgun sequence of Catellatospora coxensis NBRC 107359.</title>
        <authorList>
            <person name="Komaki H."/>
            <person name="Tamura T."/>
        </authorList>
    </citation>
    <scope>NUCLEOTIDE SEQUENCE [LARGE SCALE GENOMIC DNA]</scope>
    <source>
        <strain evidence="12 13">NBRC 107359</strain>
    </source>
</reference>
<evidence type="ECO:0000256" key="1">
    <source>
        <dbReference type="ARBA" id="ARBA00000085"/>
    </source>
</evidence>
<evidence type="ECO:0000256" key="2">
    <source>
        <dbReference type="ARBA" id="ARBA00012438"/>
    </source>
</evidence>
<feature type="transmembrane region" description="Helical" evidence="9">
    <location>
        <begin position="117"/>
        <end position="136"/>
    </location>
</feature>
<evidence type="ECO:0000256" key="8">
    <source>
        <dbReference type="ARBA" id="ARBA00023012"/>
    </source>
</evidence>
<dbReference type="InterPro" id="IPR011712">
    <property type="entry name" value="Sig_transdc_His_kin_sub3_dim/P"/>
</dbReference>
<keyword evidence="7" id="KW-0067">ATP-binding</keyword>
<evidence type="ECO:0000256" key="6">
    <source>
        <dbReference type="ARBA" id="ARBA00022777"/>
    </source>
</evidence>
<keyword evidence="9" id="KW-0472">Membrane</keyword>
<dbReference type="CDD" id="cd16917">
    <property type="entry name" value="HATPase_UhpB-NarQ-NarX-like"/>
    <property type="match status" value="1"/>
</dbReference>
<feature type="transmembrane region" description="Helical" evidence="9">
    <location>
        <begin position="148"/>
        <end position="169"/>
    </location>
</feature>
<dbReference type="GO" id="GO:0000155">
    <property type="term" value="F:phosphorelay sensor kinase activity"/>
    <property type="evidence" value="ECO:0007669"/>
    <property type="project" value="InterPro"/>
</dbReference>
<dbReference type="PANTHER" id="PTHR24421">
    <property type="entry name" value="NITRATE/NITRITE SENSOR PROTEIN NARX-RELATED"/>
    <property type="match status" value="1"/>
</dbReference>
<sequence>MPLTPLTRRLSWWKPAWWTPLRADAALAAGLFVVQVSLAYAEPGWGMRTSAATLLWCAVTLLPVVLRRTHLWLGVAATAAFTAVGLLWPQSLMGGQGVALWVLAYTAAAYERWWRAVLATAALWLVNDLMWVWAYRNDVIVDATGAEMISMSAGMVVNLVVMVITFLIGRTVRARREASTALAERALAAESSRQAHAEQAVAEERRRIARELHDVVAHHVSVIGVMSTGARRMLHRDPAAADEALATIEQTSRTTLRELRRLLFVLRSESAPDDDFDRSPQPGLAALRTLVEQVCEAGLSTSLRVDGELGEVDPGVALTAYRIVQEALTNALKHAGPARAEVRLAVDGRLLSIEVFDTGRGPYARTLSADGITIGAVTGHGLLGMRERVAVYGGTLRTGPRPGGGFRVHARIPLEQAGTAGAPAPDTEAEVAG</sequence>
<dbReference type="EC" id="2.7.13.3" evidence="2"/>
<dbReference type="PANTHER" id="PTHR24421:SF10">
    <property type="entry name" value="NITRATE_NITRITE SENSOR PROTEIN NARQ"/>
    <property type="match status" value="1"/>
</dbReference>
<evidence type="ECO:0000256" key="9">
    <source>
        <dbReference type="SAM" id="Phobius"/>
    </source>
</evidence>
<dbReference type="Gene3D" id="1.20.5.1930">
    <property type="match status" value="1"/>
</dbReference>
<keyword evidence="8" id="KW-0902">Two-component regulatory system</keyword>
<comment type="catalytic activity">
    <reaction evidence="1">
        <text>ATP + protein L-histidine = ADP + protein N-phospho-L-histidine.</text>
        <dbReference type="EC" id="2.7.13.3"/>
    </reaction>
</comment>
<evidence type="ECO:0000313" key="12">
    <source>
        <dbReference type="EMBL" id="GIG09761.1"/>
    </source>
</evidence>
<dbReference type="InterPro" id="IPR003594">
    <property type="entry name" value="HATPase_dom"/>
</dbReference>
<keyword evidence="5" id="KW-0547">Nucleotide-binding</keyword>
<dbReference type="InterPro" id="IPR036890">
    <property type="entry name" value="HATPase_C_sf"/>
</dbReference>
<dbReference type="Proteomes" id="UP000630887">
    <property type="component" value="Unassembled WGS sequence"/>
</dbReference>
<dbReference type="Gene3D" id="3.30.565.10">
    <property type="entry name" value="Histidine kinase-like ATPase, C-terminal domain"/>
    <property type="match status" value="1"/>
</dbReference>
<dbReference type="Pfam" id="PF07730">
    <property type="entry name" value="HisKA_3"/>
    <property type="match status" value="1"/>
</dbReference>
<dbReference type="InterPro" id="IPR050482">
    <property type="entry name" value="Sensor_HK_TwoCompSys"/>
</dbReference>
<evidence type="ECO:0000313" key="13">
    <source>
        <dbReference type="Proteomes" id="UP000630887"/>
    </source>
</evidence>
<keyword evidence="13" id="KW-1185">Reference proteome</keyword>
<dbReference type="GO" id="GO:0005524">
    <property type="term" value="F:ATP binding"/>
    <property type="evidence" value="ECO:0007669"/>
    <property type="project" value="UniProtKB-KW"/>
</dbReference>
<keyword evidence="9" id="KW-0812">Transmembrane</keyword>
<dbReference type="GO" id="GO:0016020">
    <property type="term" value="C:membrane"/>
    <property type="evidence" value="ECO:0007669"/>
    <property type="project" value="InterPro"/>
</dbReference>
<protein>
    <recommendedName>
        <fullName evidence="2">histidine kinase</fullName>
        <ecNumber evidence="2">2.7.13.3</ecNumber>
    </recommendedName>
</protein>
<evidence type="ECO:0000256" key="7">
    <source>
        <dbReference type="ARBA" id="ARBA00022840"/>
    </source>
</evidence>
<keyword evidence="9" id="KW-1133">Transmembrane helix</keyword>